<organism evidence="16 17">
    <name type="scientific">Bacillus safensis</name>
    <dbReference type="NCBI Taxonomy" id="561879"/>
    <lineage>
        <taxon>Bacteria</taxon>
        <taxon>Bacillati</taxon>
        <taxon>Bacillota</taxon>
        <taxon>Bacilli</taxon>
        <taxon>Bacillales</taxon>
        <taxon>Bacillaceae</taxon>
        <taxon>Bacillus</taxon>
    </lineage>
</organism>
<dbReference type="PANTHER" id="PTHR43030:SF1">
    <property type="entry name" value="PHOSPHOENOLPYRUVATE SYNTHASE"/>
    <property type="match status" value="1"/>
</dbReference>
<evidence type="ECO:0000256" key="10">
    <source>
        <dbReference type="ARBA" id="ARBA00022777"/>
    </source>
</evidence>
<dbReference type="AlphaFoldDB" id="A0A5S9MIS1"/>
<evidence type="ECO:0000256" key="8">
    <source>
        <dbReference type="ARBA" id="ARBA00022723"/>
    </source>
</evidence>
<dbReference type="GO" id="GO:0005524">
    <property type="term" value="F:ATP binding"/>
    <property type="evidence" value="ECO:0007669"/>
    <property type="project" value="UniProtKB-KW"/>
</dbReference>
<dbReference type="GO" id="GO:0046872">
    <property type="term" value="F:metal ion binding"/>
    <property type="evidence" value="ECO:0007669"/>
    <property type="project" value="UniProtKB-KW"/>
</dbReference>
<dbReference type="InterPro" id="IPR002192">
    <property type="entry name" value="PPDK_AMP/ATP-bd"/>
</dbReference>
<evidence type="ECO:0000256" key="5">
    <source>
        <dbReference type="ARBA" id="ARBA00011996"/>
    </source>
</evidence>
<dbReference type="Proteomes" id="UP000464658">
    <property type="component" value="Chromosome"/>
</dbReference>
<dbReference type="InterPro" id="IPR013815">
    <property type="entry name" value="ATP_grasp_subdomain_1"/>
</dbReference>
<keyword evidence="8" id="KW-0479">Metal-binding</keyword>
<dbReference type="Pfam" id="PF01326">
    <property type="entry name" value="PPDK_N"/>
    <property type="match status" value="1"/>
</dbReference>
<comment type="similarity">
    <text evidence="4">Belongs to the PEP-utilizing enzyme family.</text>
</comment>
<reference evidence="16 17" key="1">
    <citation type="submission" date="2019-12" db="EMBL/GenBank/DDBJ databases">
        <title>Full genome sequence of a Bacillus safensis strain isolated from commercially available natto in Indonesia.</title>
        <authorList>
            <person name="Yoshida M."/>
            <person name="Uomi M."/>
            <person name="Waturangi D."/>
            <person name="Ekaputri J.J."/>
            <person name="Setiamarga D.H.E."/>
        </authorList>
    </citation>
    <scope>NUCLEOTIDE SEQUENCE [LARGE SCALE GENOMIC DNA]</scope>
    <source>
        <strain evidence="16 17">IDN1</strain>
    </source>
</reference>
<dbReference type="SUPFAM" id="SSF56059">
    <property type="entry name" value="Glutathione synthetase ATP-binding domain-like"/>
    <property type="match status" value="1"/>
</dbReference>
<dbReference type="Gene3D" id="3.30.470.20">
    <property type="entry name" value="ATP-grasp fold, B domain"/>
    <property type="match status" value="1"/>
</dbReference>
<dbReference type="Gene3D" id="3.30.1490.20">
    <property type="entry name" value="ATP-grasp fold, A domain"/>
    <property type="match status" value="1"/>
</dbReference>
<evidence type="ECO:0000256" key="4">
    <source>
        <dbReference type="ARBA" id="ARBA00007837"/>
    </source>
</evidence>
<comment type="catalytic activity">
    <reaction evidence="14">
        <text>pyruvate + ATP + H2O = phosphoenolpyruvate + AMP + phosphate + 2 H(+)</text>
        <dbReference type="Rhea" id="RHEA:11364"/>
        <dbReference type="ChEBI" id="CHEBI:15361"/>
        <dbReference type="ChEBI" id="CHEBI:15377"/>
        <dbReference type="ChEBI" id="CHEBI:15378"/>
        <dbReference type="ChEBI" id="CHEBI:30616"/>
        <dbReference type="ChEBI" id="CHEBI:43474"/>
        <dbReference type="ChEBI" id="CHEBI:58702"/>
        <dbReference type="ChEBI" id="CHEBI:456215"/>
        <dbReference type="EC" id="2.7.9.2"/>
    </reaction>
</comment>
<dbReference type="EC" id="2.7.9.2" evidence="5"/>
<protein>
    <recommendedName>
        <fullName evidence="6">Phosphoenolpyruvate synthase</fullName>
        <ecNumber evidence="5">2.7.9.2</ecNumber>
    </recommendedName>
    <alternativeName>
        <fullName evidence="13">Pyruvate, water dikinase</fullName>
    </alternativeName>
</protein>
<dbReference type="GO" id="GO:0008986">
    <property type="term" value="F:pyruvate, water dikinase activity"/>
    <property type="evidence" value="ECO:0007669"/>
    <property type="project" value="UniProtKB-EC"/>
</dbReference>
<comment type="pathway">
    <text evidence="3">Carbohydrate biosynthesis; gluconeogenesis.</text>
</comment>
<keyword evidence="7" id="KW-0808">Transferase</keyword>
<evidence type="ECO:0000256" key="14">
    <source>
        <dbReference type="ARBA" id="ARBA00047700"/>
    </source>
</evidence>
<evidence type="ECO:0000256" key="12">
    <source>
        <dbReference type="ARBA" id="ARBA00022842"/>
    </source>
</evidence>
<name>A0A5S9MIS1_BACIA</name>
<evidence type="ECO:0000256" key="11">
    <source>
        <dbReference type="ARBA" id="ARBA00022840"/>
    </source>
</evidence>
<comment type="function">
    <text evidence="2">Catalyzes the phosphorylation of pyruvate to phosphoenolpyruvate.</text>
</comment>
<evidence type="ECO:0000256" key="7">
    <source>
        <dbReference type="ARBA" id="ARBA00022679"/>
    </source>
</evidence>
<feature type="domain" description="Pyruvate phosphate dikinase AMP/ATP-binding" evidence="15">
    <location>
        <begin position="20"/>
        <end position="198"/>
    </location>
</feature>
<evidence type="ECO:0000256" key="3">
    <source>
        <dbReference type="ARBA" id="ARBA00004742"/>
    </source>
</evidence>
<keyword evidence="10" id="KW-0418">Kinase</keyword>
<evidence type="ECO:0000313" key="16">
    <source>
        <dbReference type="EMBL" id="BBP92542.1"/>
    </source>
</evidence>
<evidence type="ECO:0000256" key="13">
    <source>
        <dbReference type="ARBA" id="ARBA00033470"/>
    </source>
</evidence>
<dbReference type="PANTHER" id="PTHR43030">
    <property type="entry name" value="PHOSPHOENOLPYRUVATE SYNTHASE"/>
    <property type="match status" value="1"/>
</dbReference>
<sequence>MDLLSKPTALQAFFHITICSQQNKTFQKKIKEASFPLQMEAELLSSFQSLRKTYPSVAVRSSSVAEDLEGASFAGQYETYLNIKTNEEFLQAVKECWSSYFAARVTEYKEEMNENEEEMPLMAVVVQGLIHSDVSGVIFSENPVSGKTNEMMLTASYGLGEAIVSGLVTPDTFIVDKENFSIEKKTLGAKKSCKLFLSKRVSSRSQYRRKWLASFA</sequence>
<evidence type="ECO:0000256" key="1">
    <source>
        <dbReference type="ARBA" id="ARBA00001946"/>
    </source>
</evidence>
<accession>A0A5S9MIS1</accession>
<keyword evidence="9" id="KW-0547">Nucleotide-binding</keyword>
<evidence type="ECO:0000256" key="2">
    <source>
        <dbReference type="ARBA" id="ARBA00002988"/>
    </source>
</evidence>
<keyword evidence="11" id="KW-0067">ATP-binding</keyword>
<proteinExistence type="inferred from homology"/>
<evidence type="ECO:0000259" key="15">
    <source>
        <dbReference type="Pfam" id="PF01326"/>
    </source>
</evidence>
<evidence type="ECO:0000313" key="17">
    <source>
        <dbReference type="Proteomes" id="UP000464658"/>
    </source>
</evidence>
<comment type="cofactor">
    <cofactor evidence="1">
        <name>Mg(2+)</name>
        <dbReference type="ChEBI" id="CHEBI:18420"/>
    </cofactor>
</comment>
<gene>
    <name evidence="16" type="ORF">BsIDN1_61600</name>
</gene>
<evidence type="ECO:0000256" key="9">
    <source>
        <dbReference type="ARBA" id="ARBA00022741"/>
    </source>
</evidence>
<keyword evidence="12" id="KW-0460">Magnesium</keyword>
<evidence type="ECO:0000256" key="6">
    <source>
        <dbReference type="ARBA" id="ARBA00021623"/>
    </source>
</evidence>
<dbReference type="EMBL" id="AP021906">
    <property type="protein sequence ID" value="BBP92542.1"/>
    <property type="molecule type" value="Genomic_DNA"/>
</dbReference>
<dbReference type="InterPro" id="IPR006319">
    <property type="entry name" value="PEP_synth"/>
</dbReference>